<dbReference type="PROSITE" id="PS51186">
    <property type="entry name" value="GNAT"/>
    <property type="match status" value="1"/>
</dbReference>
<dbReference type="InterPro" id="IPR000182">
    <property type="entry name" value="GNAT_dom"/>
</dbReference>
<proteinExistence type="predicted"/>
<dbReference type="Proteomes" id="UP000193067">
    <property type="component" value="Unassembled WGS sequence"/>
</dbReference>
<organism evidence="2 3">
    <name type="scientific">Trametes coccinea (strain BRFM310)</name>
    <name type="common">Pycnoporus coccineus</name>
    <dbReference type="NCBI Taxonomy" id="1353009"/>
    <lineage>
        <taxon>Eukaryota</taxon>
        <taxon>Fungi</taxon>
        <taxon>Dikarya</taxon>
        <taxon>Basidiomycota</taxon>
        <taxon>Agaricomycotina</taxon>
        <taxon>Agaricomycetes</taxon>
        <taxon>Polyporales</taxon>
        <taxon>Polyporaceae</taxon>
        <taxon>Trametes</taxon>
    </lineage>
</organism>
<dbReference type="PANTHER" id="PTHR42791">
    <property type="entry name" value="GNAT FAMILY ACETYLTRANSFERASE"/>
    <property type="match status" value="1"/>
</dbReference>
<evidence type="ECO:0000313" key="2">
    <source>
        <dbReference type="EMBL" id="OSD04347.1"/>
    </source>
</evidence>
<dbReference type="PANTHER" id="PTHR42791:SF1">
    <property type="entry name" value="N-ACETYLTRANSFERASE DOMAIN-CONTAINING PROTEIN"/>
    <property type="match status" value="1"/>
</dbReference>
<dbReference type="AlphaFoldDB" id="A0A1Y2ITF0"/>
<sequence length="159" mass="18290">MTLLDTVHQRRTLTINHGESVLQYSAPGNGQNSLWYTTFFRLWQGFDTPELTKRKTETRRKTAVAVEKAFGTKVKGMYSLEILATAPEARNRGYASALVNTVVKMAAAEGRDVWVVTANSWEFYRRLGFVVRTKAVLGEDNPEWHDEPIILHVYQQERW</sequence>
<protein>
    <recommendedName>
        <fullName evidence="1">N-acetyltransferase domain-containing protein</fullName>
    </recommendedName>
</protein>
<evidence type="ECO:0000259" key="1">
    <source>
        <dbReference type="PROSITE" id="PS51186"/>
    </source>
</evidence>
<dbReference type="OrthoDB" id="2744543at2759"/>
<dbReference type="Gene3D" id="3.40.630.30">
    <property type="match status" value="1"/>
</dbReference>
<dbReference type="EMBL" id="KZ084097">
    <property type="protein sequence ID" value="OSD04347.1"/>
    <property type="molecule type" value="Genomic_DNA"/>
</dbReference>
<dbReference type="InterPro" id="IPR016181">
    <property type="entry name" value="Acyl_CoA_acyltransferase"/>
</dbReference>
<name>A0A1Y2ITF0_TRAC3</name>
<keyword evidence="3" id="KW-1185">Reference proteome</keyword>
<dbReference type="STRING" id="1353009.A0A1Y2ITF0"/>
<feature type="domain" description="N-acetyltransferase" evidence="1">
    <location>
        <begin position="20"/>
        <end position="156"/>
    </location>
</feature>
<dbReference type="InterPro" id="IPR052523">
    <property type="entry name" value="Trichothecene_AcTrans"/>
</dbReference>
<dbReference type="CDD" id="cd04301">
    <property type="entry name" value="NAT_SF"/>
    <property type="match status" value="1"/>
</dbReference>
<reference evidence="2 3" key="1">
    <citation type="journal article" date="2015" name="Biotechnol. Biofuels">
        <title>Enhanced degradation of softwood versus hardwood by the white-rot fungus Pycnoporus coccineus.</title>
        <authorList>
            <person name="Couturier M."/>
            <person name="Navarro D."/>
            <person name="Chevret D."/>
            <person name="Henrissat B."/>
            <person name="Piumi F."/>
            <person name="Ruiz-Duenas F.J."/>
            <person name="Martinez A.T."/>
            <person name="Grigoriev I.V."/>
            <person name="Riley R."/>
            <person name="Lipzen A."/>
            <person name="Berrin J.G."/>
            <person name="Master E.R."/>
            <person name="Rosso M.N."/>
        </authorList>
    </citation>
    <scope>NUCLEOTIDE SEQUENCE [LARGE SCALE GENOMIC DNA]</scope>
    <source>
        <strain evidence="2 3">BRFM310</strain>
    </source>
</reference>
<gene>
    <name evidence="2" type="ORF">PYCCODRAFT_1466308</name>
</gene>
<evidence type="ECO:0000313" key="3">
    <source>
        <dbReference type="Proteomes" id="UP000193067"/>
    </source>
</evidence>
<dbReference type="SUPFAM" id="SSF55729">
    <property type="entry name" value="Acyl-CoA N-acyltransferases (Nat)"/>
    <property type="match status" value="1"/>
</dbReference>
<dbReference type="Pfam" id="PF13508">
    <property type="entry name" value="Acetyltransf_7"/>
    <property type="match status" value="1"/>
</dbReference>
<accession>A0A1Y2ITF0</accession>
<dbReference type="GO" id="GO:0016747">
    <property type="term" value="F:acyltransferase activity, transferring groups other than amino-acyl groups"/>
    <property type="evidence" value="ECO:0007669"/>
    <property type="project" value="InterPro"/>
</dbReference>